<dbReference type="EC" id="2.7.7.77" evidence="8"/>
<dbReference type="CDD" id="cd02503">
    <property type="entry name" value="MobA"/>
    <property type="match status" value="1"/>
</dbReference>
<evidence type="ECO:0000256" key="8">
    <source>
        <dbReference type="HAMAP-Rule" id="MF_00316"/>
    </source>
</evidence>
<reference evidence="10 11" key="1">
    <citation type="submission" date="2023-06" db="EMBL/GenBank/DDBJ databases">
        <title>Identification and characterization of antibiotic-resistant Gram-negative bacteria.</title>
        <authorList>
            <person name="Cho G.-S."/>
            <person name="Lee J."/>
            <person name="Tai E."/>
            <person name="Jeong S."/>
            <person name="Kim I."/>
            <person name="Kim B.-E."/>
            <person name="Jeong M.-I."/>
            <person name="Oh K.-K."/>
            <person name="Franz C.M.A.P."/>
        </authorList>
    </citation>
    <scope>NUCLEOTIDE SEQUENCE [LARGE SCALE GENOMIC DNA]</scope>
    <source>
        <strain evidence="10 11">V106_12</strain>
    </source>
</reference>
<proteinExistence type="inferred from homology"/>
<protein>
    <recommendedName>
        <fullName evidence="8">Molybdenum cofactor guanylyltransferase</fullName>
        <shortName evidence="8">MoCo guanylyltransferase</shortName>
        <ecNumber evidence="8">2.7.7.77</ecNumber>
    </recommendedName>
    <alternativeName>
        <fullName evidence="8">GTP:molybdopterin guanylyltransferase</fullName>
    </alternativeName>
    <alternativeName>
        <fullName evidence="8">Mo-MPT guanylyltransferase</fullName>
    </alternativeName>
    <alternativeName>
        <fullName evidence="8">Molybdopterin guanylyltransferase</fullName>
    </alternativeName>
    <alternativeName>
        <fullName evidence="8">Molybdopterin-guanine dinucleotide synthase</fullName>
        <shortName evidence="8">MGD synthase</shortName>
    </alternativeName>
</protein>
<dbReference type="GO" id="GO:0061603">
    <property type="term" value="F:molybdenum cofactor guanylyltransferase activity"/>
    <property type="evidence" value="ECO:0007669"/>
    <property type="project" value="UniProtKB-EC"/>
</dbReference>
<dbReference type="AlphaFoldDB" id="A0AAP4D353"/>
<dbReference type="SUPFAM" id="SSF53448">
    <property type="entry name" value="Nucleotide-diphospho-sugar transferases"/>
    <property type="match status" value="1"/>
</dbReference>
<keyword evidence="5 8" id="KW-0460">Magnesium</keyword>
<dbReference type="RefSeq" id="WP_285148645.1">
    <property type="nucleotide sequence ID" value="NZ_JASSOM010000058.1"/>
</dbReference>
<keyword evidence="4 8" id="KW-0547">Nucleotide-binding</keyword>
<dbReference type="InterPro" id="IPR025877">
    <property type="entry name" value="MobA-like_NTP_Trfase"/>
</dbReference>
<evidence type="ECO:0000256" key="1">
    <source>
        <dbReference type="ARBA" id="ARBA00022490"/>
    </source>
</evidence>
<feature type="binding site" evidence="8">
    <location>
        <position position="101"/>
    </location>
    <ligand>
        <name>Mg(2+)</name>
        <dbReference type="ChEBI" id="CHEBI:18420"/>
    </ligand>
</feature>
<evidence type="ECO:0000256" key="2">
    <source>
        <dbReference type="ARBA" id="ARBA00022679"/>
    </source>
</evidence>
<comment type="subcellular location">
    <subcellularLocation>
        <location evidence="8">Cytoplasm</location>
    </subcellularLocation>
</comment>
<dbReference type="InterPro" id="IPR013482">
    <property type="entry name" value="Molybde_CF_guanTrfase"/>
</dbReference>
<comment type="function">
    <text evidence="8">Transfers a GMP moiety from GTP to Mo-molybdopterin (Mo-MPT) cofactor (Moco or molybdenum cofactor) to form Mo-molybdopterin guanine dinucleotide (Mo-MGD) cofactor.</text>
</comment>
<evidence type="ECO:0000313" key="11">
    <source>
        <dbReference type="Proteomes" id="UP001223214"/>
    </source>
</evidence>
<keyword evidence="6 8" id="KW-0342">GTP-binding</keyword>
<comment type="subunit">
    <text evidence="8">Monomer.</text>
</comment>
<feature type="binding site" evidence="8">
    <location>
        <position position="71"/>
    </location>
    <ligand>
        <name>GTP</name>
        <dbReference type="ChEBI" id="CHEBI:37565"/>
    </ligand>
</feature>
<comment type="caution">
    <text evidence="10">The sequence shown here is derived from an EMBL/GenBank/DDBJ whole genome shotgun (WGS) entry which is preliminary data.</text>
</comment>
<keyword evidence="3 8" id="KW-0479">Metal-binding</keyword>
<dbReference type="GO" id="GO:0005737">
    <property type="term" value="C:cytoplasm"/>
    <property type="evidence" value="ECO:0007669"/>
    <property type="project" value="UniProtKB-SubCell"/>
</dbReference>
<evidence type="ECO:0000313" key="10">
    <source>
        <dbReference type="EMBL" id="MDK9364361.1"/>
    </source>
</evidence>
<keyword evidence="11" id="KW-1185">Reference proteome</keyword>
<keyword evidence="2 8" id="KW-0808">Transferase</keyword>
<dbReference type="GO" id="GO:0005525">
    <property type="term" value="F:GTP binding"/>
    <property type="evidence" value="ECO:0007669"/>
    <property type="project" value="UniProtKB-UniRule"/>
</dbReference>
<sequence length="194" mass="21606">MNQCRGVTGIVLAGGRATRMGGKDKGLQLLNGKPLWQHVAATLSGQVEMMAISANRHIEIYQQSGYPVFQDSLADYPGPLAGMLSVMQQSDEEWFLFCPCDTPFIPSCLAERLTHQRKNAPVVWVYDGERDHPTIALMNRTLIPELQDYLAAGERRVMVFMRQSGGHSVDFSDLKSAFINVNTTEDLQTMQGKE</sequence>
<feature type="binding site" evidence="8">
    <location>
        <begin position="12"/>
        <end position="14"/>
    </location>
    <ligand>
        <name>GTP</name>
        <dbReference type="ChEBI" id="CHEBI:37565"/>
    </ligand>
</feature>
<gene>
    <name evidence="8 10" type="primary">mobA</name>
    <name evidence="10" type="ORF">QQF32_14280</name>
</gene>
<evidence type="ECO:0000259" key="9">
    <source>
        <dbReference type="Pfam" id="PF12804"/>
    </source>
</evidence>
<comment type="similarity">
    <text evidence="8">Belongs to the MobA family.</text>
</comment>
<comment type="caution">
    <text evidence="8">Lacks conserved residue(s) required for the propagation of feature annotation.</text>
</comment>
<dbReference type="PANTHER" id="PTHR19136:SF81">
    <property type="entry name" value="MOLYBDENUM COFACTOR GUANYLYLTRANSFERASE"/>
    <property type="match status" value="1"/>
</dbReference>
<feature type="binding site" evidence="8">
    <location>
        <position position="101"/>
    </location>
    <ligand>
        <name>GTP</name>
        <dbReference type="ChEBI" id="CHEBI:37565"/>
    </ligand>
</feature>
<comment type="cofactor">
    <cofactor evidence="8">
        <name>Mg(2+)</name>
        <dbReference type="ChEBI" id="CHEBI:18420"/>
    </cofactor>
</comment>
<dbReference type="NCBIfam" id="TIGR02665">
    <property type="entry name" value="molyb_mobA"/>
    <property type="match status" value="1"/>
</dbReference>
<dbReference type="EMBL" id="JASSOM010000058">
    <property type="protein sequence ID" value="MDK9364361.1"/>
    <property type="molecule type" value="Genomic_DNA"/>
</dbReference>
<comment type="catalytic activity">
    <reaction evidence="8">
        <text>Mo-molybdopterin + GTP + H(+) = Mo-molybdopterin guanine dinucleotide + diphosphate</text>
        <dbReference type="Rhea" id="RHEA:34243"/>
        <dbReference type="ChEBI" id="CHEBI:15378"/>
        <dbReference type="ChEBI" id="CHEBI:33019"/>
        <dbReference type="ChEBI" id="CHEBI:37565"/>
        <dbReference type="ChEBI" id="CHEBI:71302"/>
        <dbReference type="ChEBI" id="CHEBI:71310"/>
        <dbReference type="EC" id="2.7.7.77"/>
    </reaction>
</comment>
<feature type="binding site" evidence="8">
    <location>
        <position position="25"/>
    </location>
    <ligand>
        <name>GTP</name>
        <dbReference type="ChEBI" id="CHEBI:37565"/>
    </ligand>
</feature>
<dbReference type="Proteomes" id="UP001223214">
    <property type="component" value="Unassembled WGS sequence"/>
</dbReference>
<dbReference type="GO" id="GO:0046872">
    <property type="term" value="F:metal ion binding"/>
    <property type="evidence" value="ECO:0007669"/>
    <property type="project" value="UniProtKB-KW"/>
</dbReference>
<dbReference type="Gene3D" id="3.90.550.10">
    <property type="entry name" value="Spore Coat Polysaccharide Biosynthesis Protein SpsA, Chain A"/>
    <property type="match status" value="1"/>
</dbReference>
<dbReference type="HAMAP" id="MF_00316">
    <property type="entry name" value="MobA"/>
    <property type="match status" value="1"/>
</dbReference>
<evidence type="ECO:0000256" key="4">
    <source>
        <dbReference type="ARBA" id="ARBA00022741"/>
    </source>
</evidence>
<keyword evidence="10" id="KW-0548">Nucleotidyltransferase</keyword>
<dbReference type="Pfam" id="PF12804">
    <property type="entry name" value="NTP_transf_3"/>
    <property type="match status" value="1"/>
</dbReference>
<keyword evidence="1 8" id="KW-0963">Cytoplasm</keyword>
<evidence type="ECO:0000256" key="3">
    <source>
        <dbReference type="ARBA" id="ARBA00022723"/>
    </source>
</evidence>
<evidence type="ECO:0000256" key="7">
    <source>
        <dbReference type="ARBA" id="ARBA00023150"/>
    </source>
</evidence>
<dbReference type="PANTHER" id="PTHR19136">
    <property type="entry name" value="MOLYBDENUM COFACTOR GUANYLYLTRANSFERASE"/>
    <property type="match status" value="1"/>
</dbReference>
<dbReference type="GO" id="GO:1902758">
    <property type="term" value="P:bis(molybdopterin guanine dinucleotide)molybdenum biosynthetic process"/>
    <property type="evidence" value="ECO:0007669"/>
    <property type="project" value="TreeGrafter"/>
</dbReference>
<accession>A0AAP4D353</accession>
<dbReference type="InterPro" id="IPR029044">
    <property type="entry name" value="Nucleotide-diphossugar_trans"/>
</dbReference>
<keyword evidence="7 8" id="KW-0501">Molybdenum cofactor biosynthesis</keyword>
<comment type="domain">
    <text evidence="8">The N-terminal domain determines nucleotide recognition and specific binding, while the C-terminal domain determines the specific binding to the target protein.</text>
</comment>
<feature type="domain" description="MobA-like NTP transferase" evidence="9">
    <location>
        <begin position="9"/>
        <end position="158"/>
    </location>
</feature>
<organism evidence="10 11">
    <name type="scientific">Lelliottia wanjuensis</name>
    <dbReference type="NCBI Taxonomy" id="3050585"/>
    <lineage>
        <taxon>Bacteria</taxon>
        <taxon>Pseudomonadati</taxon>
        <taxon>Pseudomonadota</taxon>
        <taxon>Gammaproteobacteria</taxon>
        <taxon>Enterobacterales</taxon>
        <taxon>Enterobacteriaceae</taxon>
        <taxon>Lelliottia</taxon>
    </lineage>
</organism>
<name>A0AAP4D353_9ENTR</name>
<evidence type="ECO:0000256" key="5">
    <source>
        <dbReference type="ARBA" id="ARBA00022842"/>
    </source>
</evidence>
<evidence type="ECO:0000256" key="6">
    <source>
        <dbReference type="ARBA" id="ARBA00023134"/>
    </source>
</evidence>